<proteinExistence type="inferred from homology"/>
<dbReference type="GO" id="GO:0043001">
    <property type="term" value="P:Golgi to plasma membrane protein transport"/>
    <property type="evidence" value="ECO:0007669"/>
    <property type="project" value="TreeGrafter"/>
</dbReference>
<dbReference type="PANTHER" id="PTHR23078:SF3">
    <property type="entry name" value="VESICLE-FUSING ATPASE"/>
    <property type="match status" value="1"/>
</dbReference>
<dbReference type="FunFam" id="1.10.8.60:FF:000127">
    <property type="entry name" value="Vesicular-fusion protein SEC18"/>
    <property type="match status" value="1"/>
</dbReference>
<evidence type="ECO:0000256" key="7">
    <source>
        <dbReference type="RuleBase" id="RU367045"/>
    </source>
</evidence>
<dbReference type="OMA" id="THTIARD"/>
<evidence type="ECO:0000256" key="6">
    <source>
        <dbReference type="RuleBase" id="RU003651"/>
    </source>
</evidence>
<dbReference type="InterPro" id="IPR041569">
    <property type="entry name" value="AAA_lid_3"/>
</dbReference>
<dbReference type="GeneID" id="16069692"/>
<dbReference type="EC" id="3.6.4.6" evidence="7"/>
<comment type="subcellular location">
    <subcellularLocation>
        <location evidence="7">Cytoplasm</location>
    </subcellularLocation>
</comment>
<dbReference type="GO" id="GO:0016887">
    <property type="term" value="F:ATP hydrolysis activity"/>
    <property type="evidence" value="ECO:0007669"/>
    <property type="project" value="InterPro"/>
</dbReference>
<comment type="catalytic activity">
    <reaction evidence="7">
        <text>ATP + H2O = ADP + phosphate + H(+)</text>
        <dbReference type="Rhea" id="RHEA:13065"/>
        <dbReference type="ChEBI" id="CHEBI:15377"/>
        <dbReference type="ChEBI" id="CHEBI:15378"/>
        <dbReference type="ChEBI" id="CHEBI:30616"/>
        <dbReference type="ChEBI" id="CHEBI:43474"/>
        <dbReference type="ChEBI" id="CHEBI:456216"/>
        <dbReference type="EC" id="3.6.4.6"/>
    </reaction>
</comment>
<keyword evidence="4 6" id="KW-0067">ATP-binding</keyword>
<feature type="domain" description="AAA+ ATPase" evidence="8">
    <location>
        <begin position="243"/>
        <end position="386"/>
    </location>
</feature>
<dbReference type="Gene3D" id="1.10.8.60">
    <property type="match status" value="1"/>
</dbReference>
<keyword evidence="7" id="KW-0479">Metal-binding</keyword>
<dbReference type="SUPFAM" id="SSF52540">
    <property type="entry name" value="P-loop containing nucleoside triphosphate hydrolases"/>
    <property type="match status" value="2"/>
</dbReference>
<dbReference type="EMBL" id="GL832985">
    <property type="protein sequence ID" value="EGD79381.1"/>
    <property type="molecule type" value="Genomic_DNA"/>
</dbReference>
<evidence type="ECO:0000256" key="4">
    <source>
        <dbReference type="ARBA" id="ARBA00022840"/>
    </source>
</evidence>
<dbReference type="InParanoid" id="F2UP26"/>
<comment type="cofactor">
    <cofactor evidence="7">
        <name>Mg(2+)</name>
        <dbReference type="ChEBI" id="CHEBI:18420"/>
    </cofactor>
    <text evidence="7">Binds 1 Mg(2+) ion per subunit.</text>
</comment>
<sequence length="463" mass="50972">MVQKYLGESEKQLRQFFDKAQSTSEDDVHFIIFDELDAIFRERGRGDGSAASMAYDSVVNALLTQMDGLNEINNVIVFGMTNRRELIDPALLRPGRFEVQVEIGLPDFDGRSAILRIHTEEMKENSLLDDGVDLDEIARRTSRYSGAELAGIVRNAASLAVSRVMDRTLDASSFSTEDMANMKINMEDFMTALRELKPAYTDHFDNVNTFYFPHGFLPLSLQHENAHELCVSAITQARLPGATARRILLFGPPGTGKTTLAVHAALASSPDYLKVIRASDLVELTDAHKSQRIAAAFRDAEKAKHAVVVLDDLERLAEIVSTNHLQGSFSHAVVHTLLTSLTSISPASSMIVLATTRHDPRETSFASNALQFQQTFDTTVRVPALTPSDIRSTALALDCDLSHVRFAAAARMPVRSLLQVVHTLRATTSNATIVIDQATFDSHMLEFGFEDHAHAHTAAPAPE</sequence>
<dbReference type="PANTHER" id="PTHR23078">
    <property type="entry name" value="VESICULAR-FUSION PROTEIN NSF"/>
    <property type="match status" value="1"/>
</dbReference>
<evidence type="ECO:0000313" key="9">
    <source>
        <dbReference type="EMBL" id="EGD79381.1"/>
    </source>
</evidence>
<dbReference type="PROSITE" id="PS00674">
    <property type="entry name" value="AAA"/>
    <property type="match status" value="1"/>
</dbReference>
<evidence type="ECO:0000256" key="2">
    <source>
        <dbReference type="ARBA" id="ARBA00022448"/>
    </source>
</evidence>
<dbReference type="GO" id="GO:0046872">
    <property type="term" value="F:metal ion binding"/>
    <property type="evidence" value="ECO:0007669"/>
    <property type="project" value="UniProtKB-UniRule"/>
</dbReference>
<evidence type="ECO:0000256" key="3">
    <source>
        <dbReference type="ARBA" id="ARBA00022741"/>
    </source>
</evidence>
<comment type="similarity">
    <text evidence="1 6">Belongs to the AAA ATPase family.</text>
</comment>
<reference evidence="9" key="1">
    <citation type="submission" date="2009-08" db="EMBL/GenBank/DDBJ databases">
        <title>Annotation of Salpingoeca rosetta.</title>
        <authorList>
            <consortium name="The Broad Institute Genome Sequencing Platform"/>
            <person name="Russ C."/>
            <person name="Cuomo C."/>
            <person name="Burger G."/>
            <person name="Gray M.W."/>
            <person name="Holland P.W.H."/>
            <person name="King N."/>
            <person name="Lang F.B.F."/>
            <person name="Roger A.J."/>
            <person name="Ruiz-Trillo I."/>
            <person name="Young S.K."/>
            <person name="Zeng Q."/>
            <person name="Gargeya S."/>
            <person name="Alvarado L."/>
            <person name="Berlin A."/>
            <person name="Chapman S.B."/>
            <person name="Chen Z."/>
            <person name="Freedman E."/>
            <person name="Gellesch M."/>
            <person name="Goldberg J."/>
            <person name="Griggs A."/>
            <person name="Gujja S."/>
            <person name="Heilman E."/>
            <person name="Heiman D."/>
            <person name="Howarth C."/>
            <person name="Mehta T."/>
            <person name="Neiman D."/>
            <person name="Pearson M."/>
            <person name="Roberts A."/>
            <person name="Saif S."/>
            <person name="Shea T."/>
            <person name="Shenoy N."/>
            <person name="Sisk P."/>
            <person name="Stolte C."/>
            <person name="Sykes S."/>
            <person name="White J."/>
            <person name="Yandava C."/>
            <person name="Haas B."/>
            <person name="Nusbaum C."/>
            <person name="Birren B."/>
        </authorList>
    </citation>
    <scope>NUCLEOTIDE SEQUENCE [LARGE SCALE GENOMIC DNA]</scope>
    <source>
        <strain evidence="9">ATCC 50818</strain>
    </source>
</reference>
<dbReference type="AlphaFoldDB" id="F2UP26"/>
<evidence type="ECO:0000259" key="8">
    <source>
        <dbReference type="SMART" id="SM00382"/>
    </source>
</evidence>
<dbReference type="OrthoDB" id="9982946at2759"/>
<keyword evidence="10" id="KW-1185">Reference proteome</keyword>
<keyword evidence="7" id="KW-0378">Hydrolase</keyword>
<dbReference type="InterPro" id="IPR003960">
    <property type="entry name" value="ATPase_AAA_CS"/>
</dbReference>
<keyword evidence="7" id="KW-0460">Magnesium</keyword>
<keyword evidence="5 7" id="KW-0653">Protein transport</keyword>
<dbReference type="eggNOG" id="KOG0741">
    <property type="taxonomic scope" value="Eukaryota"/>
</dbReference>
<keyword evidence="3 6" id="KW-0547">Nucleotide-binding</keyword>
<dbReference type="InterPro" id="IPR039812">
    <property type="entry name" value="Vesicle-fus_ATPase"/>
</dbReference>
<dbReference type="RefSeq" id="XP_004989150.1">
    <property type="nucleotide sequence ID" value="XM_004989093.1"/>
</dbReference>
<evidence type="ECO:0000256" key="1">
    <source>
        <dbReference type="ARBA" id="ARBA00006914"/>
    </source>
</evidence>
<dbReference type="InterPro" id="IPR003593">
    <property type="entry name" value="AAA+_ATPase"/>
</dbReference>
<accession>F2UP26</accession>
<evidence type="ECO:0000313" key="10">
    <source>
        <dbReference type="Proteomes" id="UP000007799"/>
    </source>
</evidence>
<dbReference type="InterPro" id="IPR003959">
    <property type="entry name" value="ATPase_AAA_core"/>
</dbReference>
<dbReference type="Pfam" id="PF00004">
    <property type="entry name" value="AAA"/>
    <property type="match status" value="2"/>
</dbReference>
<dbReference type="KEGG" id="sre:PTSG_09791"/>
<comment type="function">
    <text evidence="7">Required for vesicle-mediated transport. Catalyzes the fusion of transport vesicles within the Golgi cisternae. Is also required for transport from the endoplasmic reticulum to the Golgi stack. Seems to function as a fusion protein required for the delivery of cargo proteins to all compartments of the Golgi stack independent of vesicle origin.</text>
</comment>
<dbReference type="GO" id="GO:0035494">
    <property type="term" value="P:SNARE complex disassembly"/>
    <property type="evidence" value="ECO:0007669"/>
    <property type="project" value="InterPro"/>
</dbReference>
<dbReference type="Pfam" id="PF17862">
    <property type="entry name" value="AAA_lid_3"/>
    <property type="match status" value="1"/>
</dbReference>
<dbReference type="Gene3D" id="3.40.50.300">
    <property type="entry name" value="P-loop containing nucleotide triphosphate hydrolases"/>
    <property type="match status" value="2"/>
</dbReference>
<organism evidence="10">
    <name type="scientific">Salpingoeca rosetta (strain ATCC 50818 / BSB-021)</name>
    <dbReference type="NCBI Taxonomy" id="946362"/>
    <lineage>
        <taxon>Eukaryota</taxon>
        <taxon>Choanoflagellata</taxon>
        <taxon>Craspedida</taxon>
        <taxon>Salpingoecidae</taxon>
        <taxon>Salpingoeca</taxon>
    </lineage>
</organism>
<dbReference type="SMART" id="SM00382">
    <property type="entry name" value="AAA"/>
    <property type="match status" value="1"/>
</dbReference>
<keyword evidence="7" id="KW-0931">ER-Golgi transport</keyword>
<dbReference type="InterPro" id="IPR027417">
    <property type="entry name" value="P-loop_NTPase"/>
</dbReference>
<dbReference type="Proteomes" id="UP000007799">
    <property type="component" value="Unassembled WGS sequence"/>
</dbReference>
<dbReference type="GO" id="GO:0006891">
    <property type="term" value="P:intra-Golgi vesicle-mediated transport"/>
    <property type="evidence" value="ECO:0007669"/>
    <property type="project" value="TreeGrafter"/>
</dbReference>
<dbReference type="STRING" id="946362.F2UP26"/>
<evidence type="ECO:0000256" key="5">
    <source>
        <dbReference type="ARBA" id="ARBA00022927"/>
    </source>
</evidence>
<dbReference type="GO" id="GO:0005795">
    <property type="term" value="C:Golgi stack"/>
    <property type="evidence" value="ECO:0007669"/>
    <property type="project" value="TreeGrafter"/>
</dbReference>
<keyword evidence="7" id="KW-0963">Cytoplasm</keyword>
<protein>
    <recommendedName>
        <fullName evidence="7">Vesicle-fusing ATPase</fullName>
        <ecNumber evidence="7">3.6.4.6</ecNumber>
    </recommendedName>
</protein>
<name>F2UP26_SALR5</name>
<keyword evidence="2 7" id="KW-0813">Transport</keyword>
<dbReference type="GO" id="GO:0005524">
    <property type="term" value="F:ATP binding"/>
    <property type="evidence" value="ECO:0007669"/>
    <property type="project" value="UniProtKB-UniRule"/>
</dbReference>
<gene>
    <name evidence="9" type="ORF">PTSG_09791</name>
</gene>